<proteinExistence type="inferred from homology"/>
<protein>
    <recommendedName>
        <fullName evidence="2">Putative cysteine ligase BshC</fullName>
        <ecNumber evidence="2">6.-.-.-</ecNumber>
    </recommendedName>
</protein>
<evidence type="ECO:0000313" key="5">
    <source>
        <dbReference type="EMBL" id="RFS22044.1"/>
    </source>
</evidence>
<reference evidence="5 6" key="1">
    <citation type="submission" date="2018-07" db="EMBL/GenBank/DDBJ databases">
        <title>Chitinophaga K2CV101002-2 sp. nov., isolated from a monsoon evergreen broad-leaved forest soil.</title>
        <authorList>
            <person name="Lv Y."/>
        </authorList>
    </citation>
    <scope>NUCLEOTIDE SEQUENCE [LARGE SCALE GENOMIC DNA]</scope>
    <source>
        <strain evidence="5 6">GDMCC 1.1288</strain>
    </source>
</reference>
<evidence type="ECO:0000313" key="6">
    <source>
        <dbReference type="Proteomes" id="UP000260644"/>
    </source>
</evidence>
<feature type="domain" description="Bacillithiol biosynthesis BshC N-terminal Rossmann-like" evidence="3">
    <location>
        <begin position="3"/>
        <end position="369"/>
    </location>
</feature>
<dbReference type="GO" id="GO:0016874">
    <property type="term" value="F:ligase activity"/>
    <property type="evidence" value="ECO:0007669"/>
    <property type="project" value="UniProtKB-UniRule"/>
</dbReference>
<dbReference type="InterPro" id="IPR011199">
    <property type="entry name" value="Bacillithiol_biosynth_BshC"/>
</dbReference>
<comment type="similarity">
    <text evidence="2">Belongs to the BshC family.</text>
</comment>
<name>A0A3E1Y9G1_9BACT</name>
<sequence length="527" mass="60585">MLEYIPYGKTGYFSQLVTDFLGECQEIRPFYKYSPTHPDFSAAITARQQFDTPREALVAALTEQYQTYNTDTAVSDNIQALLQPGTFTVCTAHQPNIFTGYLYFVYKILQTIKLANSLKEQYPTNNFVPVYYMGSEDNDLDELGSIYIDGKTLTWNTEQQGPVGRMNPASLEPLIAEVKKALGYAPHANELVELLQKAYLEHKTVQEATFFLVNALFGRFGLVVVIPDNPKLKQLYIPVMRDELWNQQSYSLVGNTLAELPEHYKIQANPREINLFYLQDGMRERIVRQGAEWKVLHTSLTFDATSLEAELTKHPERFSPNVILRGMFQETILPNIAFIGGGGEIAYWLELQQLFEHYRVPYPVLLLRNSLLLVDEFSRERIKKLGLKVTTLFQPTEDIITGYVKQHTNASLVLKDEYEAIEKLYDGLEEKAKSIDITLVASVGAERKRALKSIGKIEHKFLKAEKKKFAWQADQIRQLRSRLFPGNSLQERKENFMPWYAQEGPEFLDRVYDALIPVTDQFIILEE</sequence>
<gene>
    <name evidence="2 5" type="primary">bshC</name>
    <name evidence="5" type="ORF">DVR12_15495</name>
</gene>
<comment type="caution">
    <text evidence="5">The sequence shown here is derived from an EMBL/GenBank/DDBJ whole genome shotgun (WGS) entry which is preliminary data.</text>
</comment>
<dbReference type="InterPro" id="IPR055398">
    <property type="entry name" value="Rossmann-like_BshC"/>
</dbReference>
<dbReference type="AlphaFoldDB" id="A0A3E1Y9G1"/>
<evidence type="ECO:0000256" key="2">
    <source>
        <dbReference type="HAMAP-Rule" id="MF_01867"/>
    </source>
</evidence>
<evidence type="ECO:0000259" key="4">
    <source>
        <dbReference type="Pfam" id="PF24850"/>
    </source>
</evidence>
<dbReference type="EC" id="6.-.-.-" evidence="2"/>
<dbReference type="Pfam" id="PF10079">
    <property type="entry name" value="Rossmann-like_BshC"/>
    <property type="match status" value="1"/>
</dbReference>
<accession>A0A3E1Y9G1</accession>
<feature type="domain" description="Bacillithiol biosynthesis BshC C-terminal coiled-coil" evidence="4">
    <location>
        <begin position="372"/>
        <end position="526"/>
    </location>
</feature>
<organism evidence="5 6">
    <name type="scientific">Chitinophaga silvatica</name>
    <dbReference type="NCBI Taxonomy" id="2282649"/>
    <lineage>
        <taxon>Bacteria</taxon>
        <taxon>Pseudomonadati</taxon>
        <taxon>Bacteroidota</taxon>
        <taxon>Chitinophagia</taxon>
        <taxon>Chitinophagales</taxon>
        <taxon>Chitinophagaceae</taxon>
        <taxon>Chitinophaga</taxon>
    </lineage>
</organism>
<dbReference type="NCBIfam" id="TIGR03998">
    <property type="entry name" value="thiol_BshC"/>
    <property type="match status" value="1"/>
</dbReference>
<evidence type="ECO:0000256" key="1">
    <source>
        <dbReference type="ARBA" id="ARBA00022598"/>
    </source>
</evidence>
<dbReference type="Pfam" id="PF24850">
    <property type="entry name" value="CC_BshC"/>
    <property type="match status" value="1"/>
</dbReference>
<keyword evidence="6" id="KW-1185">Reference proteome</keyword>
<dbReference type="Proteomes" id="UP000260644">
    <property type="component" value="Unassembled WGS sequence"/>
</dbReference>
<dbReference type="RefSeq" id="WP_116976693.1">
    <property type="nucleotide sequence ID" value="NZ_QPMM01000007.1"/>
</dbReference>
<dbReference type="InterPro" id="IPR055399">
    <property type="entry name" value="CC_BshC"/>
</dbReference>
<keyword evidence="1 2" id="KW-0436">Ligase</keyword>
<dbReference type="EMBL" id="QPMM01000007">
    <property type="protein sequence ID" value="RFS22044.1"/>
    <property type="molecule type" value="Genomic_DNA"/>
</dbReference>
<dbReference type="HAMAP" id="MF_01867">
    <property type="entry name" value="BshC"/>
    <property type="match status" value="1"/>
</dbReference>
<evidence type="ECO:0000259" key="3">
    <source>
        <dbReference type="Pfam" id="PF10079"/>
    </source>
</evidence>
<dbReference type="OrthoDB" id="9765151at2"/>